<keyword evidence="2" id="KW-1185">Reference proteome</keyword>
<dbReference type="EMBL" id="RXZH01000002">
    <property type="protein sequence ID" value="RTZ16632.1"/>
    <property type="molecule type" value="Genomic_DNA"/>
</dbReference>
<organism evidence="1 2">
    <name type="scientific">Vibrio aquaticus</name>
    <dbReference type="NCBI Taxonomy" id="2496559"/>
    <lineage>
        <taxon>Bacteria</taxon>
        <taxon>Pseudomonadati</taxon>
        <taxon>Pseudomonadota</taxon>
        <taxon>Gammaproteobacteria</taxon>
        <taxon>Vibrionales</taxon>
        <taxon>Vibrionaceae</taxon>
        <taxon>Vibrio</taxon>
    </lineage>
</organism>
<accession>A0A3S0N6B7</accession>
<dbReference type="AlphaFoldDB" id="A0A3S0N6B7"/>
<dbReference type="OrthoDB" id="6461943at2"/>
<evidence type="ECO:0000313" key="2">
    <source>
        <dbReference type="Proteomes" id="UP000268973"/>
    </source>
</evidence>
<comment type="caution">
    <text evidence="1">The sequence shown here is derived from an EMBL/GenBank/DDBJ whole genome shotgun (WGS) entry which is preliminary data.</text>
</comment>
<name>A0A3S0N6B7_9VIBR</name>
<proteinExistence type="predicted"/>
<evidence type="ECO:0000313" key="1">
    <source>
        <dbReference type="EMBL" id="RTZ16632.1"/>
    </source>
</evidence>
<reference evidence="1 2" key="1">
    <citation type="submission" date="2018-12" db="EMBL/GenBank/DDBJ databases">
        <title>Vibrio sp. isolated from China Sea.</title>
        <authorList>
            <person name="Li Y."/>
        </authorList>
    </citation>
    <scope>NUCLEOTIDE SEQUENCE [LARGE SCALE GENOMIC DNA]</scope>
    <source>
        <strain evidence="1 2">BEI207</strain>
    </source>
</reference>
<dbReference type="RefSeq" id="WP_126573550.1">
    <property type="nucleotide sequence ID" value="NZ_RXZH01000002.1"/>
</dbReference>
<protein>
    <submittedName>
        <fullName evidence="1">Uncharacterized protein</fullName>
    </submittedName>
</protein>
<dbReference type="Proteomes" id="UP000268973">
    <property type="component" value="Unassembled WGS sequence"/>
</dbReference>
<gene>
    <name evidence="1" type="ORF">EJ063_07500</name>
</gene>
<sequence length="90" mass="9469">MSLTTGELDHHLGSAVQKADDAVETFLEDHTGTINASGVFVPDPTGTLILSTSDSLELQHLMGEQNIAAQTSTSTIKSVKDAIMSSARNI</sequence>